<proteinExistence type="predicted"/>
<accession>A0A7G6Y5N9</accession>
<evidence type="ECO:0000313" key="2">
    <source>
        <dbReference type="Proteomes" id="UP000515511"/>
    </source>
</evidence>
<dbReference type="EMBL" id="CP043641">
    <property type="protein sequence ID" value="QNE33804.1"/>
    <property type="molecule type" value="Genomic_DNA"/>
</dbReference>
<dbReference type="Proteomes" id="UP000515511">
    <property type="component" value="Chromosome"/>
</dbReference>
<evidence type="ECO:0008006" key="3">
    <source>
        <dbReference type="Google" id="ProtNLM"/>
    </source>
</evidence>
<name>A0A7G6Y5N9_9MICO</name>
<dbReference type="Pfam" id="PF26363">
    <property type="entry name" value="Phospholipase-like"/>
    <property type="match status" value="1"/>
</dbReference>
<sequence>MTTAEDYATIANQVYGVDPLQREFTAEKRDKFAAPGRSKQQFQVYDTATDPATGFQGMAVVPLIDGLPDHSQVYIAFAGTNPDDRADVVADLVSVVGRRTGEGTQVAEAEKFAERVQARLAADGHSEARIETVGHSLGGYLALYVAAESHWHSTTFNSPDPWGVLSPQAKEWVQAERTSGGSPLTNYVNQFDLVGNFLGHGTGAGVFVEDELWKGVIAHHDLAAAFDFDPFGAMLGLGGKSLTVTELADLVGVANPGHGQALRALDGIVSTVNGVGAVTAGATLSGLLVAVDTVAALGLASSVGSVATELQAIKDVNIGLVPAMTTALTNAKIAALQLYPLVTEADIEECVRAHGLEVEKHIDEEAVAAVNDLLDDHIDTVRKISRGVMNTVTNAFEQGTAWARAYALGSVGGT</sequence>
<organism evidence="1 2">
    <name type="scientific">Leifsonia shinshuensis</name>
    <dbReference type="NCBI Taxonomy" id="150026"/>
    <lineage>
        <taxon>Bacteria</taxon>
        <taxon>Bacillati</taxon>
        <taxon>Actinomycetota</taxon>
        <taxon>Actinomycetes</taxon>
        <taxon>Micrococcales</taxon>
        <taxon>Microbacteriaceae</taxon>
        <taxon>Leifsonia</taxon>
    </lineage>
</organism>
<dbReference type="SUPFAM" id="SSF53474">
    <property type="entry name" value="alpha/beta-Hydrolases"/>
    <property type="match status" value="1"/>
</dbReference>
<gene>
    <name evidence="1" type="ORF">F1C12_00685</name>
</gene>
<dbReference type="Gene3D" id="3.40.50.1820">
    <property type="entry name" value="alpha/beta hydrolase"/>
    <property type="match status" value="1"/>
</dbReference>
<dbReference type="InterPro" id="IPR029058">
    <property type="entry name" value="AB_hydrolase_fold"/>
</dbReference>
<dbReference type="RefSeq" id="WP_185276974.1">
    <property type="nucleotide sequence ID" value="NZ_CP043641.1"/>
</dbReference>
<dbReference type="AlphaFoldDB" id="A0A7G6Y5N9"/>
<protein>
    <recommendedName>
        <fullName evidence="3">Fungal lipase-like domain-containing protein</fullName>
    </recommendedName>
</protein>
<dbReference type="KEGG" id="lse:F1C12_00685"/>
<evidence type="ECO:0000313" key="1">
    <source>
        <dbReference type="EMBL" id="QNE33804.1"/>
    </source>
</evidence>
<reference evidence="2" key="1">
    <citation type="submission" date="2019-09" db="EMBL/GenBank/DDBJ databases">
        <title>Antimicrobial potential of Antarctic Bacteria.</title>
        <authorList>
            <person name="Benaud N."/>
            <person name="Edwards R.J."/>
            <person name="Ferrari B.C."/>
        </authorList>
    </citation>
    <scope>NUCLEOTIDE SEQUENCE [LARGE SCALE GENOMIC DNA]</scope>
    <source>
        <strain evidence="2">INR9</strain>
    </source>
</reference>